<reference evidence="2 3" key="1">
    <citation type="journal article" date="2023" name="Genes (Basel)">
        <title>Chromosome-Level Genome Assembly and Circadian Gene Repertoire of the Patagonia Blennie Eleginops maclovinus-The Closest Ancestral Proxy of Antarctic Cryonotothenioids.</title>
        <authorList>
            <person name="Cheng C.C."/>
            <person name="Rivera-Colon A.G."/>
            <person name="Minhas B.F."/>
            <person name="Wilson L."/>
            <person name="Rayamajhi N."/>
            <person name="Vargas-Chacoff L."/>
            <person name="Catchen J.M."/>
        </authorList>
    </citation>
    <scope>NUCLEOTIDE SEQUENCE [LARGE SCALE GENOMIC DNA]</scope>
    <source>
        <strain evidence="2">JMC-PN-2008</strain>
    </source>
</reference>
<organism evidence="2 3">
    <name type="scientific">Eleginops maclovinus</name>
    <name type="common">Patagonian blennie</name>
    <name type="synonym">Eleginus maclovinus</name>
    <dbReference type="NCBI Taxonomy" id="56733"/>
    <lineage>
        <taxon>Eukaryota</taxon>
        <taxon>Metazoa</taxon>
        <taxon>Chordata</taxon>
        <taxon>Craniata</taxon>
        <taxon>Vertebrata</taxon>
        <taxon>Euteleostomi</taxon>
        <taxon>Actinopterygii</taxon>
        <taxon>Neopterygii</taxon>
        <taxon>Teleostei</taxon>
        <taxon>Neoteleostei</taxon>
        <taxon>Acanthomorphata</taxon>
        <taxon>Eupercaria</taxon>
        <taxon>Perciformes</taxon>
        <taxon>Notothenioidei</taxon>
        <taxon>Eleginopidae</taxon>
        <taxon>Eleginops</taxon>
    </lineage>
</organism>
<keyword evidence="3" id="KW-1185">Reference proteome</keyword>
<feature type="compositionally biased region" description="Polar residues" evidence="1">
    <location>
        <begin position="66"/>
        <end position="75"/>
    </location>
</feature>
<evidence type="ECO:0000256" key="1">
    <source>
        <dbReference type="SAM" id="MobiDB-lite"/>
    </source>
</evidence>
<name>A0AAN7X5P4_ELEMC</name>
<evidence type="ECO:0000313" key="2">
    <source>
        <dbReference type="EMBL" id="KAK5853375.1"/>
    </source>
</evidence>
<accession>A0AAN7X5P4</accession>
<protein>
    <submittedName>
        <fullName evidence="2">Uncharacterized protein</fullName>
    </submittedName>
</protein>
<gene>
    <name evidence="2" type="ORF">PBY51_007165</name>
</gene>
<reference evidence="2 3" key="2">
    <citation type="journal article" date="2023" name="Mol. Biol. Evol.">
        <title>Genomics of Secondarily Temperate Adaptation in the Only Non-Antarctic Icefish.</title>
        <authorList>
            <person name="Rivera-Colon A.G."/>
            <person name="Rayamajhi N."/>
            <person name="Minhas B.F."/>
            <person name="Madrigal G."/>
            <person name="Bilyk K.T."/>
            <person name="Yoon V."/>
            <person name="Hune M."/>
            <person name="Gregory S."/>
            <person name="Cheng C.H.C."/>
            <person name="Catchen J.M."/>
        </authorList>
    </citation>
    <scope>NUCLEOTIDE SEQUENCE [LARGE SCALE GENOMIC DNA]</scope>
    <source>
        <strain evidence="2">JMC-PN-2008</strain>
    </source>
</reference>
<dbReference type="EMBL" id="JAUZQC010000020">
    <property type="protein sequence ID" value="KAK5853375.1"/>
    <property type="molecule type" value="Genomic_DNA"/>
</dbReference>
<feature type="region of interest" description="Disordered" evidence="1">
    <location>
        <begin position="38"/>
        <end position="83"/>
    </location>
</feature>
<sequence>MAGHFDKACRGIRIFPHTSAVDKGLPHAFLSQRRVYAAAGHMSDQRHSGSAPEPPVSPDCRLVDGKQSQQVGTRQSTDKRSFV</sequence>
<dbReference type="AlphaFoldDB" id="A0AAN7X5P4"/>
<evidence type="ECO:0000313" key="3">
    <source>
        <dbReference type="Proteomes" id="UP001346869"/>
    </source>
</evidence>
<comment type="caution">
    <text evidence="2">The sequence shown here is derived from an EMBL/GenBank/DDBJ whole genome shotgun (WGS) entry which is preliminary data.</text>
</comment>
<dbReference type="Proteomes" id="UP001346869">
    <property type="component" value="Unassembled WGS sequence"/>
</dbReference>
<proteinExistence type="predicted"/>